<evidence type="ECO:0000256" key="1">
    <source>
        <dbReference type="SAM" id="Coils"/>
    </source>
</evidence>
<gene>
    <name evidence="2" type="ORF">SAMN05421730_10267</name>
</gene>
<sequence length="206" mass="24236">MYNSNGRSILSQEAIANYQIPLTMIKRRIIEEFLEENQDRYSLGELGFLENTALPKWRYVAEERIVHDEGILYHSLFDIAEELLAIRDLLETDFQEYKKRKARETEKLKNSFRYGVMQLRIFGKSKSGMKVIGREEVAGIIIGEWLYYKYNHKPNGAINKHRIDSGKVLRVKGYHTYEGLMRIHPKYEGTEDIFEALIQQKVKRAS</sequence>
<name>A0A1D3TWY2_9FIRM</name>
<reference evidence="2 3" key="1">
    <citation type="submission" date="2016-09" db="EMBL/GenBank/DDBJ databases">
        <authorList>
            <person name="Capua I."/>
            <person name="De Benedictis P."/>
            <person name="Joannis T."/>
            <person name="Lombin L.H."/>
            <person name="Cattoli G."/>
        </authorList>
    </citation>
    <scope>NUCLEOTIDE SEQUENCE [LARGE SCALE GENOMIC DNA]</scope>
    <source>
        <strain evidence="2 3">GluBS11</strain>
    </source>
</reference>
<dbReference type="EMBL" id="FMKA01000026">
    <property type="protein sequence ID" value="SCP98774.1"/>
    <property type="molecule type" value="Genomic_DNA"/>
</dbReference>
<proteinExistence type="predicted"/>
<evidence type="ECO:0000313" key="3">
    <source>
        <dbReference type="Proteomes" id="UP000199315"/>
    </source>
</evidence>
<feature type="coiled-coil region" evidence="1">
    <location>
        <begin position="80"/>
        <end position="107"/>
    </location>
</feature>
<protein>
    <submittedName>
        <fullName evidence="2">Uncharacterized protein</fullName>
    </submittedName>
</protein>
<dbReference type="Proteomes" id="UP000199315">
    <property type="component" value="Unassembled WGS sequence"/>
</dbReference>
<evidence type="ECO:0000313" key="2">
    <source>
        <dbReference type="EMBL" id="SCP98774.1"/>
    </source>
</evidence>
<dbReference type="RefSeq" id="WP_091235935.1">
    <property type="nucleotide sequence ID" value="NZ_FMKA01000026.1"/>
</dbReference>
<keyword evidence="3" id="KW-1185">Reference proteome</keyword>
<dbReference type="AlphaFoldDB" id="A0A1D3TWY2"/>
<keyword evidence="1" id="KW-0175">Coiled coil</keyword>
<dbReference type="STRING" id="1619234.SAMN05421730_10267"/>
<accession>A0A1D3TWY2</accession>
<organism evidence="2 3">
    <name type="scientific">Anaerobium acetethylicum</name>
    <dbReference type="NCBI Taxonomy" id="1619234"/>
    <lineage>
        <taxon>Bacteria</taxon>
        <taxon>Bacillati</taxon>
        <taxon>Bacillota</taxon>
        <taxon>Clostridia</taxon>
        <taxon>Lachnospirales</taxon>
        <taxon>Lachnospiraceae</taxon>
        <taxon>Anaerobium</taxon>
    </lineage>
</organism>